<keyword evidence="3 5" id="KW-0131">Cell cycle</keyword>
<sequence>MANEKFKDRIVNMFTAGDDDYDDYDEEYEEDADVDEVVDDQEQEAARSEHHKKHNGSYDAPLAGGAQVLVLSPEFFSDAPSIVNKIKENKTVVVNLKNTEYEDGRKIFDFLNGAVFALEGTINRIADNVFILAPKQVSVSTEMQKDDDELSAKPMLDFDGEPSDEAN</sequence>
<keyword evidence="5" id="KW-0963">Cytoplasm</keyword>
<reference evidence="7" key="1">
    <citation type="journal article" date="2020" name="Appl. Environ. Microbiol.">
        <title>Medium-Chain Fatty Acid Synthesis by 'Candidatus Weimeria bifida' gen. nov., sp. nov., and 'Candidatus Pseudoramibacter fermentans' sp. nov.</title>
        <authorList>
            <person name="Scarborough M.J."/>
            <person name="Myers K.S."/>
            <person name="Donohue T.J."/>
            <person name="Noguera D.R."/>
        </authorList>
    </citation>
    <scope>NUCLEOTIDE SEQUENCE</scope>
    <source>
        <strain evidence="7">EUB1.1</strain>
    </source>
</reference>
<evidence type="ECO:0000256" key="3">
    <source>
        <dbReference type="ARBA" id="ARBA00023306"/>
    </source>
</evidence>
<keyword evidence="8" id="KW-1185">Reference proteome</keyword>
<dbReference type="PANTHER" id="PTHR35798">
    <property type="entry name" value="CELL DIVISION PROTEIN SEPF"/>
    <property type="match status" value="1"/>
</dbReference>
<dbReference type="GO" id="GO:0000917">
    <property type="term" value="P:division septum assembly"/>
    <property type="evidence" value="ECO:0007669"/>
    <property type="project" value="UniProtKB-KW"/>
</dbReference>
<evidence type="ECO:0000256" key="4">
    <source>
        <dbReference type="ARBA" id="ARBA00044936"/>
    </source>
</evidence>
<dbReference type="InterPro" id="IPR007561">
    <property type="entry name" value="Cell_div_SepF/SepF-rel"/>
</dbReference>
<dbReference type="HAMAP" id="MF_01197">
    <property type="entry name" value="SepF"/>
    <property type="match status" value="1"/>
</dbReference>
<evidence type="ECO:0000313" key="7">
    <source>
        <dbReference type="EMBL" id="MQM72699.1"/>
    </source>
</evidence>
<dbReference type="PANTHER" id="PTHR35798:SF1">
    <property type="entry name" value="CELL DIVISION PROTEIN SEPF"/>
    <property type="match status" value="1"/>
</dbReference>
<dbReference type="InterPro" id="IPR038594">
    <property type="entry name" value="SepF-like_sf"/>
</dbReference>
<dbReference type="Pfam" id="PF04472">
    <property type="entry name" value="SepF"/>
    <property type="match status" value="1"/>
</dbReference>
<evidence type="ECO:0000256" key="6">
    <source>
        <dbReference type="SAM" id="MobiDB-lite"/>
    </source>
</evidence>
<feature type="region of interest" description="Disordered" evidence="6">
    <location>
        <begin position="142"/>
        <end position="167"/>
    </location>
</feature>
<evidence type="ECO:0000256" key="1">
    <source>
        <dbReference type="ARBA" id="ARBA00022618"/>
    </source>
</evidence>
<proteinExistence type="inferred from homology"/>
<dbReference type="EMBL" id="VOGB01000004">
    <property type="protein sequence ID" value="MQM72699.1"/>
    <property type="molecule type" value="Genomic_DNA"/>
</dbReference>
<dbReference type="GO" id="GO:0043093">
    <property type="term" value="P:FtsZ-dependent cytokinesis"/>
    <property type="evidence" value="ECO:0007669"/>
    <property type="project" value="UniProtKB-UniRule"/>
</dbReference>
<accession>A0A6L5GR25</accession>
<feature type="compositionally biased region" description="Acidic residues" evidence="6">
    <location>
        <begin position="158"/>
        <end position="167"/>
    </location>
</feature>
<dbReference type="Proteomes" id="UP000473648">
    <property type="component" value="Unassembled WGS sequence"/>
</dbReference>
<dbReference type="InterPro" id="IPR023052">
    <property type="entry name" value="Cell_div_SepF"/>
</dbReference>
<evidence type="ECO:0000256" key="5">
    <source>
        <dbReference type="HAMAP-Rule" id="MF_01197"/>
    </source>
</evidence>
<comment type="function">
    <text evidence="4 5">Cell division protein that is part of the divisome complex and is recruited early to the Z-ring. Probably stimulates Z-ring formation, perhaps through the cross-linking of FtsZ protofilaments. Its function overlaps with FtsA.</text>
</comment>
<evidence type="ECO:0000256" key="2">
    <source>
        <dbReference type="ARBA" id="ARBA00023210"/>
    </source>
</evidence>
<feature type="compositionally biased region" description="Acidic residues" evidence="6">
    <location>
        <begin position="17"/>
        <end position="43"/>
    </location>
</feature>
<comment type="similarity">
    <text evidence="5">Belongs to the SepF family.</text>
</comment>
<gene>
    <name evidence="5" type="primary">sepF</name>
    <name evidence="7" type="ORF">FRC53_04605</name>
</gene>
<feature type="region of interest" description="Disordered" evidence="6">
    <location>
        <begin position="16"/>
        <end position="59"/>
    </location>
</feature>
<evidence type="ECO:0000313" key="8">
    <source>
        <dbReference type="Proteomes" id="UP000473648"/>
    </source>
</evidence>
<keyword evidence="1 5" id="KW-0132">Cell division</keyword>
<protein>
    <recommendedName>
        <fullName evidence="5">Cell division protein SepF</fullName>
    </recommendedName>
</protein>
<name>A0A6L5GR25_9FIRM</name>
<comment type="subcellular location">
    <subcellularLocation>
        <location evidence="5">Cytoplasm</location>
    </subcellularLocation>
    <text evidence="5">Localizes to the division site, in a FtsZ-dependent manner.</text>
</comment>
<dbReference type="Gene3D" id="3.30.110.150">
    <property type="entry name" value="SepF-like protein"/>
    <property type="match status" value="1"/>
</dbReference>
<organism evidence="7 8">
    <name type="scientific">Candidatus Pseudoramibacter fermentans</name>
    <dbReference type="NCBI Taxonomy" id="2594427"/>
    <lineage>
        <taxon>Bacteria</taxon>
        <taxon>Bacillati</taxon>
        <taxon>Bacillota</taxon>
        <taxon>Clostridia</taxon>
        <taxon>Eubacteriales</taxon>
        <taxon>Eubacteriaceae</taxon>
        <taxon>Pseudoramibacter</taxon>
    </lineage>
</organism>
<comment type="subunit">
    <text evidence="5">Homodimer. Interacts with FtsZ.</text>
</comment>
<comment type="caution">
    <text evidence="7">The sequence shown here is derived from an EMBL/GenBank/DDBJ whole genome shotgun (WGS) entry which is preliminary data.</text>
</comment>
<dbReference type="AlphaFoldDB" id="A0A6L5GR25"/>
<keyword evidence="2 5" id="KW-0717">Septation</keyword>
<dbReference type="GO" id="GO:0005737">
    <property type="term" value="C:cytoplasm"/>
    <property type="evidence" value="ECO:0007669"/>
    <property type="project" value="UniProtKB-SubCell"/>
</dbReference>